<dbReference type="SUPFAM" id="SSF51197">
    <property type="entry name" value="Clavaminate synthase-like"/>
    <property type="match status" value="1"/>
</dbReference>
<keyword evidence="6" id="KW-0408">Iron</keyword>
<keyword evidence="5" id="KW-0560">Oxidoreductase</keyword>
<evidence type="ECO:0000313" key="9">
    <source>
        <dbReference type="Proteomes" id="UP001497382"/>
    </source>
</evidence>
<accession>A0AAV1ZJ79</accession>
<evidence type="ECO:0000256" key="1">
    <source>
        <dbReference type="ARBA" id="ARBA00001961"/>
    </source>
</evidence>
<evidence type="ECO:0000259" key="7">
    <source>
        <dbReference type="PROSITE" id="PS51471"/>
    </source>
</evidence>
<gene>
    <name evidence="8" type="ORF">LARSCL_LOCUS5678</name>
</gene>
<evidence type="ECO:0000256" key="3">
    <source>
        <dbReference type="ARBA" id="ARBA00022896"/>
    </source>
</evidence>
<dbReference type="GO" id="GO:0016705">
    <property type="term" value="F:oxidoreductase activity, acting on paired donors, with incorporation or reduction of molecular oxygen"/>
    <property type="evidence" value="ECO:0007669"/>
    <property type="project" value="InterPro"/>
</dbReference>
<dbReference type="PANTHER" id="PTHR24014:SF4">
    <property type="entry name" value="2-OXOGLUTARATE AND IRON-DEPENDENT OXYGENASE DOMAIN-CONTAINING PROTEIN 2"/>
    <property type="match status" value="1"/>
</dbReference>
<dbReference type="Gene3D" id="2.60.120.620">
    <property type="entry name" value="q2cbj1_9rhob like domain"/>
    <property type="match status" value="1"/>
</dbReference>
<dbReference type="AlphaFoldDB" id="A0AAV1ZJ79"/>
<dbReference type="Proteomes" id="UP001497382">
    <property type="component" value="Unassembled WGS sequence"/>
</dbReference>
<dbReference type="PANTHER" id="PTHR24014">
    <property type="entry name" value="2-OXOGLUTARATE AND IRON-DEPENDENT OXYGENASE DOMAIN-CONTAINING PROTEIN 2"/>
    <property type="match status" value="1"/>
</dbReference>
<dbReference type="Pfam" id="PF25238">
    <property type="entry name" value="OGFOD2-like"/>
    <property type="match status" value="1"/>
</dbReference>
<evidence type="ECO:0000256" key="4">
    <source>
        <dbReference type="ARBA" id="ARBA00022964"/>
    </source>
</evidence>
<dbReference type="PROSITE" id="PS51471">
    <property type="entry name" value="FE2OG_OXY"/>
    <property type="match status" value="1"/>
</dbReference>
<keyword evidence="2" id="KW-0479">Metal-binding</keyword>
<dbReference type="InterPro" id="IPR005123">
    <property type="entry name" value="Oxoglu/Fe-dep_dioxygenase_dom"/>
</dbReference>
<evidence type="ECO:0000313" key="8">
    <source>
        <dbReference type="EMBL" id="CAL1271159.1"/>
    </source>
</evidence>
<dbReference type="GO" id="GO:0051213">
    <property type="term" value="F:dioxygenase activity"/>
    <property type="evidence" value="ECO:0007669"/>
    <property type="project" value="UniProtKB-KW"/>
</dbReference>
<keyword evidence="4" id="KW-0223">Dioxygenase</keyword>
<dbReference type="InterPro" id="IPR006620">
    <property type="entry name" value="Pro_4_hyd_alph"/>
</dbReference>
<comment type="cofactor">
    <cofactor evidence="1">
        <name>L-ascorbate</name>
        <dbReference type="ChEBI" id="CHEBI:38290"/>
    </cofactor>
</comment>
<comment type="caution">
    <text evidence="8">The sequence shown here is derived from an EMBL/GenBank/DDBJ whole genome shotgun (WGS) entry which is preliminary data.</text>
</comment>
<dbReference type="GO" id="GO:0031418">
    <property type="term" value="F:L-ascorbic acid binding"/>
    <property type="evidence" value="ECO:0007669"/>
    <property type="project" value="UniProtKB-KW"/>
</dbReference>
<dbReference type="GO" id="GO:0005506">
    <property type="term" value="F:iron ion binding"/>
    <property type="evidence" value="ECO:0007669"/>
    <property type="project" value="InterPro"/>
</dbReference>
<reference evidence="8 9" key="1">
    <citation type="submission" date="2024-04" db="EMBL/GenBank/DDBJ databases">
        <authorList>
            <person name="Rising A."/>
            <person name="Reimegard J."/>
            <person name="Sonavane S."/>
            <person name="Akerstrom W."/>
            <person name="Nylinder S."/>
            <person name="Hedman E."/>
            <person name="Kallberg Y."/>
        </authorList>
    </citation>
    <scope>NUCLEOTIDE SEQUENCE [LARGE SCALE GENOMIC DNA]</scope>
</reference>
<name>A0AAV1ZJ79_9ARAC</name>
<evidence type="ECO:0000256" key="5">
    <source>
        <dbReference type="ARBA" id="ARBA00023002"/>
    </source>
</evidence>
<dbReference type="EMBL" id="CAXIEN010000053">
    <property type="protein sequence ID" value="CAL1271159.1"/>
    <property type="molecule type" value="Genomic_DNA"/>
</dbReference>
<evidence type="ECO:0000256" key="2">
    <source>
        <dbReference type="ARBA" id="ARBA00022723"/>
    </source>
</evidence>
<evidence type="ECO:0000256" key="6">
    <source>
        <dbReference type="ARBA" id="ARBA00023004"/>
    </source>
</evidence>
<keyword evidence="3" id="KW-0847">Vitamin C</keyword>
<feature type="domain" description="Fe2OG dioxygenase" evidence="7">
    <location>
        <begin position="222"/>
        <end position="316"/>
    </location>
</feature>
<organism evidence="8 9">
    <name type="scientific">Larinioides sclopetarius</name>
    <dbReference type="NCBI Taxonomy" id="280406"/>
    <lineage>
        <taxon>Eukaryota</taxon>
        <taxon>Metazoa</taxon>
        <taxon>Ecdysozoa</taxon>
        <taxon>Arthropoda</taxon>
        <taxon>Chelicerata</taxon>
        <taxon>Arachnida</taxon>
        <taxon>Araneae</taxon>
        <taxon>Araneomorphae</taxon>
        <taxon>Entelegynae</taxon>
        <taxon>Araneoidea</taxon>
        <taxon>Araneidae</taxon>
        <taxon>Larinioides</taxon>
    </lineage>
</organism>
<proteinExistence type="predicted"/>
<protein>
    <recommendedName>
        <fullName evidence="7">Fe2OG dioxygenase domain-containing protein</fullName>
    </recommendedName>
</protein>
<sequence>MNMAFSPETLSKVFRSMPSFCNCNCFVTHNIYIQELDRHFRFTNTDQFFKDYNEVLSRLGYNSVTEKDHLLKQITDEISRRKSLEKDGEERKKYLLKHYKPLNAGIYNLQENFLDVSFIKLVNAARNLNFKQTLQFLDVISEEKQLYGFPVFTRSLCNELLKELDNYQESSLPKGRPNSMNRHGVLLDELGFHDSFSLLLRKNYLNPLAQVLFPSWRGSELDSHKIFTVGYNINEDLQLGYHYDNSEITLNVCLGKSFEGGELYFGDMKTVPIDKSTCMLVPHKIGYGIFHRGQQLHGALPITKGERYNLIIWLRSSSVRNNMCPMCNSTPTLSPATGYGDGFTLTEENSVQICNMTGIFK</sequence>
<keyword evidence="9" id="KW-1185">Reference proteome</keyword>
<dbReference type="SMART" id="SM00702">
    <property type="entry name" value="P4Hc"/>
    <property type="match status" value="1"/>
</dbReference>